<gene>
    <name evidence="2" type="ORF">PLEPLA_LOCUS739</name>
</gene>
<dbReference type="AlphaFoldDB" id="A0A9N7Y5C3"/>
<protein>
    <submittedName>
        <fullName evidence="2">Uncharacterized protein</fullName>
    </submittedName>
</protein>
<feature type="region of interest" description="Disordered" evidence="1">
    <location>
        <begin position="62"/>
        <end position="93"/>
    </location>
</feature>
<evidence type="ECO:0000256" key="1">
    <source>
        <dbReference type="SAM" id="MobiDB-lite"/>
    </source>
</evidence>
<proteinExistence type="predicted"/>
<evidence type="ECO:0000313" key="3">
    <source>
        <dbReference type="Proteomes" id="UP001153269"/>
    </source>
</evidence>
<sequence>MTSTSLAVSPHIISVVLRGRNSADEGFQLPSAIQSLPSVCQQNLKVLSGHIEVDPFGFYPRNHLRGPPPGSLTGGHDQAGGPPPISQAQYGQNKVSAGCEAEGACCRHKGAPECGSIPRSAQILAANDDVGTRWPPSYLG</sequence>
<organism evidence="2 3">
    <name type="scientific">Pleuronectes platessa</name>
    <name type="common">European plaice</name>
    <dbReference type="NCBI Taxonomy" id="8262"/>
    <lineage>
        <taxon>Eukaryota</taxon>
        <taxon>Metazoa</taxon>
        <taxon>Chordata</taxon>
        <taxon>Craniata</taxon>
        <taxon>Vertebrata</taxon>
        <taxon>Euteleostomi</taxon>
        <taxon>Actinopterygii</taxon>
        <taxon>Neopterygii</taxon>
        <taxon>Teleostei</taxon>
        <taxon>Neoteleostei</taxon>
        <taxon>Acanthomorphata</taxon>
        <taxon>Carangaria</taxon>
        <taxon>Pleuronectiformes</taxon>
        <taxon>Pleuronectoidei</taxon>
        <taxon>Pleuronectidae</taxon>
        <taxon>Pleuronectes</taxon>
    </lineage>
</organism>
<accession>A0A9N7Y5C3</accession>
<evidence type="ECO:0000313" key="2">
    <source>
        <dbReference type="EMBL" id="CAB1413042.1"/>
    </source>
</evidence>
<dbReference type="Proteomes" id="UP001153269">
    <property type="component" value="Unassembled WGS sequence"/>
</dbReference>
<keyword evidence="3" id="KW-1185">Reference proteome</keyword>
<reference evidence="2" key="1">
    <citation type="submission" date="2020-03" db="EMBL/GenBank/DDBJ databases">
        <authorList>
            <person name="Weist P."/>
        </authorList>
    </citation>
    <scope>NUCLEOTIDE SEQUENCE</scope>
</reference>
<comment type="caution">
    <text evidence="2">The sequence shown here is derived from an EMBL/GenBank/DDBJ whole genome shotgun (WGS) entry which is preliminary data.</text>
</comment>
<name>A0A9N7Y5C3_PLEPL</name>
<dbReference type="EMBL" id="CADEAL010000033">
    <property type="protein sequence ID" value="CAB1413042.1"/>
    <property type="molecule type" value="Genomic_DNA"/>
</dbReference>